<dbReference type="PANTHER" id="PTHR21021">
    <property type="entry name" value="GAF/PUTATIVE CYTOSKELETAL PROTEIN"/>
    <property type="match status" value="1"/>
</dbReference>
<dbReference type="Gene3D" id="3.30.450.40">
    <property type="match status" value="1"/>
</dbReference>
<accession>I7JV39</accession>
<evidence type="ECO:0000259" key="2">
    <source>
        <dbReference type="Pfam" id="PF13185"/>
    </source>
</evidence>
<reference evidence="3 4" key="1">
    <citation type="submission" date="2012-06" db="EMBL/GenBank/DDBJ databases">
        <title>Draft Genome Sequence of Lactobacillus hominis Strain CRBIP 24.179T, isolated from human intestine.</title>
        <authorList>
            <person name="Cousin S."/>
            <person name="Ma L."/>
            <person name="Bizet C."/>
            <person name="Loux V."/>
            <person name="Bouchier C."/>
            <person name="Clermont D."/>
            <person name="Creno S."/>
        </authorList>
    </citation>
    <scope>NUCLEOTIDE SEQUENCE [LARGE SCALE GENOMIC DNA]</scope>
    <source>
        <strain evidence="4">CRBIP 24.179T</strain>
    </source>
</reference>
<dbReference type="Pfam" id="PF13185">
    <property type="entry name" value="GAF_2"/>
    <property type="match status" value="1"/>
</dbReference>
<dbReference type="GO" id="GO:0005829">
    <property type="term" value="C:cytosol"/>
    <property type="evidence" value="ECO:0007669"/>
    <property type="project" value="TreeGrafter"/>
</dbReference>
<comment type="similarity">
    <text evidence="1">Belongs to the free Met sulfoxide reductase family.</text>
</comment>
<dbReference type="STRING" id="1423758.FC41_GL001826"/>
<keyword evidence="4" id="KW-1185">Reference proteome</keyword>
<evidence type="ECO:0000313" key="4">
    <source>
        <dbReference type="Proteomes" id="UP000009320"/>
    </source>
</evidence>
<evidence type="ECO:0000256" key="1">
    <source>
        <dbReference type="ARBA" id="ARBA00038454"/>
    </source>
</evidence>
<dbReference type="GeneID" id="82847389"/>
<dbReference type="InterPro" id="IPR051330">
    <property type="entry name" value="Phosphatase_reg/MetRdx"/>
</dbReference>
<dbReference type="eggNOG" id="COG1956">
    <property type="taxonomic scope" value="Bacteria"/>
</dbReference>
<dbReference type="FunFam" id="3.30.450.40:FF:000008">
    <property type="entry name" value="GAF domain-containing proteins"/>
    <property type="match status" value="1"/>
</dbReference>
<sequence length="152" mass="16748">MSATNAKNYELLIKQAHALTADEDDWIANIANVSALLYHSLENVNFAGVYRFENNELILGPFQGMPACVHIQMGKGVCGTAAASQKTQVVENVHNFDGHIACDSNSNSEIVVPIFTEDGNLWGVLDIDSTKIGTFDETDQVYLEKLVKEFHM</sequence>
<proteinExistence type="inferred from homology"/>
<dbReference type="OrthoDB" id="9796252at2"/>
<dbReference type="RefSeq" id="WP_008471165.1">
    <property type="nucleotide sequence ID" value="NZ_AYZP01000009.1"/>
</dbReference>
<dbReference type="PATRIC" id="fig|1423758.3.peg.1864"/>
<dbReference type="EMBL" id="CAKE01000015">
    <property type="protein sequence ID" value="CCI82166.1"/>
    <property type="molecule type" value="Genomic_DNA"/>
</dbReference>
<organism evidence="3 4">
    <name type="scientific">Lactobacillus hominis DSM 23910 = CRBIP 24.179</name>
    <dbReference type="NCBI Taxonomy" id="1423758"/>
    <lineage>
        <taxon>Bacteria</taxon>
        <taxon>Bacillati</taxon>
        <taxon>Bacillota</taxon>
        <taxon>Bacilli</taxon>
        <taxon>Lactobacillales</taxon>
        <taxon>Lactobacillaceae</taxon>
        <taxon>Lactobacillus</taxon>
    </lineage>
</organism>
<dbReference type="SUPFAM" id="SSF55781">
    <property type="entry name" value="GAF domain-like"/>
    <property type="match status" value="1"/>
</dbReference>
<feature type="domain" description="GAF" evidence="2">
    <location>
        <begin position="48"/>
        <end position="147"/>
    </location>
</feature>
<comment type="caution">
    <text evidence="3">The sequence shown here is derived from an EMBL/GenBank/DDBJ whole genome shotgun (WGS) entry which is preliminary data.</text>
</comment>
<dbReference type="InterPro" id="IPR029016">
    <property type="entry name" value="GAF-like_dom_sf"/>
</dbReference>
<dbReference type="Proteomes" id="UP000009320">
    <property type="component" value="Unassembled WGS sequence"/>
</dbReference>
<dbReference type="AlphaFoldDB" id="I7JV39"/>
<name>I7JV39_9LACO</name>
<gene>
    <name evidence="3" type="ORF">BN55_02350</name>
</gene>
<dbReference type="PANTHER" id="PTHR21021:SF15">
    <property type="entry name" value="FREE METHIONINE-R-SULFOXIDE REDUCTASE"/>
    <property type="match status" value="1"/>
</dbReference>
<dbReference type="InterPro" id="IPR003018">
    <property type="entry name" value="GAF"/>
</dbReference>
<evidence type="ECO:0000313" key="3">
    <source>
        <dbReference type="EMBL" id="CCI82166.1"/>
    </source>
</evidence>
<protein>
    <recommendedName>
        <fullName evidence="2">GAF domain-containing protein</fullName>
    </recommendedName>
</protein>
<dbReference type="GO" id="GO:0033745">
    <property type="term" value="F:L-methionine-(R)-S-oxide reductase activity"/>
    <property type="evidence" value="ECO:0007669"/>
    <property type="project" value="TreeGrafter"/>
</dbReference>